<dbReference type="EMBL" id="LR796549">
    <property type="protein sequence ID" value="CAB4150581.1"/>
    <property type="molecule type" value="Genomic_DNA"/>
</dbReference>
<name>A0A6J5MXA1_9CAUD</name>
<proteinExistence type="predicted"/>
<reference evidence="1" key="1">
    <citation type="submission" date="2020-04" db="EMBL/GenBank/DDBJ databases">
        <authorList>
            <person name="Chiriac C."/>
            <person name="Salcher M."/>
            <person name="Ghai R."/>
            <person name="Kavagutti S V."/>
        </authorList>
    </citation>
    <scope>NUCLEOTIDE SEQUENCE</scope>
</reference>
<sequence>MQNKSYSDLLTLVQALSGVDAFTTLEQSKVLSMANRRLYEAYDFSPTWPRYIVGAQVRPAVNNVIAREYDNVAGIRTSSSASRSATTVTIVCTAAVTFSSGMSVTISGLSGTVTPNGTFTVTGIETTNVENDTFTYSLSSGAGSETYSGTATVSPVAIADIADFNRIWNANPFSTNGFCEYEFFVDSDGATIINNATNNLGFWVGYKKEWPGPYTTGSTDIPLEFFYYAAHATYADFLRMDGQVDKAIAEEQIAMNYLMLELSKAQNQRNNNALFRRISTYVSTQSRQ</sequence>
<protein>
    <submittedName>
        <fullName evidence="1">Uncharacterized protein</fullName>
    </submittedName>
</protein>
<accession>A0A6J5MXA1</accession>
<gene>
    <name evidence="1" type="ORF">UFOVP574_3</name>
</gene>
<evidence type="ECO:0000313" key="1">
    <source>
        <dbReference type="EMBL" id="CAB4150581.1"/>
    </source>
</evidence>
<organism evidence="1">
    <name type="scientific">uncultured Caudovirales phage</name>
    <dbReference type="NCBI Taxonomy" id="2100421"/>
    <lineage>
        <taxon>Viruses</taxon>
        <taxon>Duplodnaviria</taxon>
        <taxon>Heunggongvirae</taxon>
        <taxon>Uroviricota</taxon>
        <taxon>Caudoviricetes</taxon>
        <taxon>Peduoviridae</taxon>
        <taxon>Maltschvirus</taxon>
        <taxon>Maltschvirus maltsch</taxon>
    </lineage>
</organism>